<evidence type="ECO:0000313" key="2">
    <source>
        <dbReference type="Proteomes" id="UP000192223"/>
    </source>
</evidence>
<keyword evidence="2" id="KW-1185">Reference proteome</keyword>
<dbReference type="Proteomes" id="UP000192223">
    <property type="component" value="Unplaced"/>
</dbReference>
<dbReference type="STRING" id="224129.A0A1W4X7V7"/>
<proteinExistence type="predicted"/>
<dbReference type="GO" id="GO:0006384">
    <property type="term" value="P:transcription initiation at RNA polymerase III promoter"/>
    <property type="evidence" value="ECO:0007669"/>
    <property type="project" value="InterPro"/>
</dbReference>
<organism evidence="2 3">
    <name type="scientific">Agrilus planipennis</name>
    <name type="common">Emerald ash borer</name>
    <name type="synonym">Agrilus marcopoli</name>
    <dbReference type="NCBI Taxonomy" id="224129"/>
    <lineage>
        <taxon>Eukaryota</taxon>
        <taxon>Metazoa</taxon>
        <taxon>Ecdysozoa</taxon>
        <taxon>Arthropoda</taxon>
        <taxon>Hexapoda</taxon>
        <taxon>Insecta</taxon>
        <taxon>Pterygota</taxon>
        <taxon>Neoptera</taxon>
        <taxon>Endopterygota</taxon>
        <taxon>Coleoptera</taxon>
        <taxon>Polyphaga</taxon>
        <taxon>Elateriformia</taxon>
        <taxon>Buprestoidea</taxon>
        <taxon>Buprestidae</taxon>
        <taxon>Agrilinae</taxon>
        <taxon>Agrilus</taxon>
    </lineage>
</organism>
<dbReference type="Pfam" id="PF12657">
    <property type="entry name" value="TFIIIC_delta"/>
    <property type="match status" value="1"/>
</dbReference>
<dbReference type="InterPro" id="IPR044230">
    <property type="entry name" value="GTF3C4"/>
</dbReference>
<feature type="domain" description="Transcription factor IIIC 90kDa subunit N-terminal" evidence="1">
    <location>
        <begin position="133"/>
        <end position="296"/>
    </location>
</feature>
<dbReference type="PANTHER" id="PTHR15496">
    <property type="entry name" value="GENERAL TRANSCRIPTION FACTOR 3C POLYPEPTIDE 4 FAMILY"/>
    <property type="match status" value="1"/>
</dbReference>
<protein>
    <submittedName>
        <fullName evidence="3">Uncharacterized protein LOC108741769 isoform X1</fullName>
    </submittedName>
</protein>
<evidence type="ECO:0000313" key="3">
    <source>
        <dbReference type="RefSeq" id="XP_018332181.1"/>
    </source>
</evidence>
<dbReference type="KEGG" id="apln:108741769"/>
<dbReference type="OrthoDB" id="6021743at2759"/>
<dbReference type="GO" id="GO:0004402">
    <property type="term" value="F:histone acetyltransferase activity"/>
    <property type="evidence" value="ECO:0007669"/>
    <property type="project" value="InterPro"/>
</dbReference>
<dbReference type="PANTHER" id="PTHR15496:SF2">
    <property type="entry name" value="GENERAL TRANSCRIPTION FACTOR 3C POLYPEPTIDE 4"/>
    <property type="match status" value="1"/>
</dbReference>
<name>A0A1W4X7V7_AGRPL</name>
<dbReference type="InParanoid" id="A0A1W4X7V7"/>
<gene>
    <name evidence="3" type="primary">LOC108741769</name>
</gene>
<accession>A0A1W4X7V7</accession>
<sequence length="752" mass="86862">MEIKNENIECQVVNENNEFEIKNDNGELEFKVLEQTSFMNEICNFNGLETSEDGYLCIITNVGLYMFRFRGYMGNFLKKNPSFAKSFLKPSEFSISDNLGINADGFVDSIPRYDLYEVLLRSDIYPKLKVSDKCQPISVKFSPRGLTSKTYCAVAVLTNFGSLEIFIRRVHVNYVEEFICLCNISQCLINLFMINWKNVDYNEPEAQLTELKKRVEMVTPISFTWSHLISIQDLSFCILVVGHEGALTFWKIISHESEIIENGLFLKRIEVPVGKITTLKWIQAEEDALLLVGDNLGKAIALCISDITEHSLSVSEEVMIYEQDFIKINSFQVFRNEGYMYLFIIKGIHLLIVVLNQDGKLVDKSVISVDGYQITGLEHYEKDLYFVLCYSGALIQFKINLENEKLKILKKYIHLKIDFSIRRAQGLYISPNRVYICIVAPLYKLINLRKNKGIIKVLTLKNCRKDPLQILLNNESGSICNYWDCLEVLRLNGLVEKKLPCFGLPQNVDYDLFSLTKLKTYLWLAKASEMIIDKVLFINEYNIKTFDDIKMILKIKLTVKHMEDLFELYNKNKTLTKFQMNSLYLHNLFLKDVVYDNRLEKLGLGENTFDSITVALTKSNCFEYPEVPTCFICEEKLIGSRCVILHEDNRCSISDMQIVWPPYYKCPYCKCNAHKEIEVEYCPVSCPFCDVPMEYIHNFNSVKTNDTNKFLSSSNEDCDEVEAESDTVECTAFEGIYVEGADLFNISDNEEM</sequence>
<dbReference type="GO" id="GO:0000127">
    <property type="term" value="C:transcription factor TFIIIC complex"/>
    <property type="evidence" value="ECO:0007669"/>
    <property type="project" value="InterPro"/>
</dbReference>
<dbReference type="InterPro" id="IPR024761">
    <property type="entry name" value="TFIIIC_delta_N"/>
</dbReference>
<dbReference type="RefSeq" id="XP_018332181.1">
    <property type="nucleotide sequence ID" value="XM_018476679.1"/>
</dbReference>
<dbReference type="GeneID" id="108741769"/>
<evidence type="ECO:0000259" key="1">
    <source>
        <dbReference type="Pfam" id="PF12657"/>
    </source>
</evidence>
<reference evidence="3" key="1">
    <citation type="submission" date="2025-08" db="UniProtKB">
        <authorList>
            <consortium name="RefSeq"/>
        </authorList>
    </citation>
    <scope>IDENTIFICATION</scope>
    <source>
        <tissue evidence="3">Entire body</tissue>
    </source>
</reference>
<dbReference type="AlphaFoldDB" id="A0A1W4X7V7"/>